<feature type="compositionally biased region" description="Basic and acidic residues" evidence="10">
    <location>
        <begin position="16"/>
        <end position="34"/>
    </location>
</feature>
<gene>
    <name evidence="11" type="ORF">DAPK24_034410</name>
</gene>
<comment type="caution">
    <text evidence="11">The sequence shown here is derived from an EMBL/GenBank/DDBJ whole genome shotgun (WGS) entry which is preliminary data.</text>
</comment>
<evidence type="ECO:0000256" key="5">
    <source>
        <dbReference type="ARBA" id="ARBA00022845"/>
    </source>
</evidence>
<evidence type="ECO:0000256" key="8">
    <source>
        <dbReference type="ARBA" id="ARBA00023242"/>
    </source>
</evidence>
<evidence type="ECO:0000256" key="9">
    <source>
        <dbReference type="SAM" id="Coils"/>
    </source>
</evidence>
<organism evidence="11 12">
    <name type="scientific">Pichia kluyveri</name>
    <name type="common">Yeast</name>
    <dbReference type="NCBI Taxonomy" id="36015"/>
    <lineage>
        <taxon>Eukaryota</taxon>
        <taxon>Fungi</taxon>
        <taxon>Dikarya</taxon>
        <taxon>Ascomycota</taxon>
        <taxon>Saccharomycotina</taxon>
        <taxon>Pichiomycetes</taxon>
        <taxon>Pichiales</taxon>
        <taxon>Pichiaceae</taxon>
        <taxon>Pichia</taxon>
    </lineage>
</organism>
<evidence type="ECO:0000313" key="11">
    <source>
        <dbReference type="EMBL" id="GMM46866.1"/>
    </source>
</evidence>
<evidence type="ECO:0000313" key="12">
    <source>
        <dbReference type="Proteomes" id="UP001378960"/>
    </source>
</evidence>
<evidence type="ECO:0000256" key="3">
    <source>
        <dbReference type="ARBA" id="ARBA00007273"/>
    </source>
</evidence>
<reference evidence="11 12" key="1">
    <citation type="journal article" date="2023" name="Elife">
        <title>Identification of key yeast species and microbe-microbe interactions impacting larval growth of Drosophila in the wild.</title>
        <authorList>
            <person name="Mure A."/>
            <person name="Sugiura Y."/>
            <person name="Maeda R."/>
            <person name="Honda K."/>
            <person name="Sakurai N."/>
            <person name="Takahashi Y."/>
            <person name="Watada M."/>
            <person name="Katoh T."/>
            <person name="Gotoh A."/>
            <person name="Gotoh Y."/>
            <person name="Taniguchi I."/>
            <person name="Nakamura K."/>
            <person name="Hayashi T."/>
            <person name="Katayama T."/>
            <person name="Uemura T."/>
            <person name="Hattori Y."/>
        </authorList>
    </citation>
    <scope>NUCLEOTIDE SEQUENCE [LARGE SCALE GENOMIC DNA]</scope>
    <source>
        <strain evidence="11 12">PK-24</strain>
    </source>
</reference>
<comment type="subcellular location">
    <subcellularLocation>
        <location evidence="2">Nucleus</location>
    </subcellularLocation>
</comment>
<dbReference type="GO" id="GO:0006417">
    <property type="term" value="P:regulation of translation"/>
    <property type="evidence" value="ECO:0007669"/>
    <property type="project" value="UniProtKB-KW"/>
</dbReference>
<dbReference type="AlphaFoldDB" id="A0AAV5R6H4"/>
<dbReference type="GO" id="GO:2000640">
    <property type="term" value="P:positive regulation of SREBP signaling pathway"/>
    <property type="evidence" value="ECO:0007669"/>
    <property type="project" value="TreeGrafter"/>
</dbReference>
<sequence>MSKRKLGLGKSKVKKQKVEETVEKNENESGKDEQLLTVELTDEVNPDDPLSQLFGLWKTWKESDRSNELILNGIINECDRILRNCIENGGNEKISINDNFYNIYGQALSDISKFKPENEVSDWISNALERIDEGMDKFGNNNIRLLFAKCNIIINKIAVEFIGQMNVDSKKDEFPHLKKQFKEFTSTWNKAIKECEKNNDYSILKEDWVLEILDIFDDLLDIIDKFGTQMNEVVDSDDEDDEEDDESNEKAPVKELIDATDFEISEDHPLYEIQNDDSYNFFWRDNMIKYKELIGDDADIKLIRNVNEKLGQSYLMEAEGPIAFFTSYQYERDDDDGNEEDDDEEMKASVEEAREEAIKLVEEALKHLRKTHNEEEPKTWVNIAEALITYANLLELDSEEQENTYLEAEKLLRRANNATHGHYEDILNSLIK</sequence>
<dbReference type="PANTHER" id="PTHR28290:SF1">
    <property type="entry name" value="ENHANCER OF TRANSLATION TERMINATION 1"/>
    <property type="match status" value="1"/>
</dbReference>
<evidence type="ECO:0000256" key="7">
    <source>
        <dbReference type="ARBA" id="ARBA00023163"/>
    </source>
</evidence>
<dbReference type="EMBL" id="BTGB01000005">
    <property type="protein sequence ID" value="GMM46866.1"/>
    <property type="molecule type" value="Genomic_DNA"/>
</dbReference>
<evidence type="ECO:0000256" key="4">
    <source>
        <dbReference type="ARBA" id="ARBA00017359"/>
    </source>
</evidence>
<dbReference type="PANTHER" id="PTHR28290">
    <property type="entry name" value="ENHANCER OF TRANSLATION TERMINATION 1"/>
    <property type="match status" value="1"/>
</dbReference>
<evidence type="ECO:0000256" key="6">
    <source>
        <dbReference type="ARBA" id="ARBA00023015"/>
    </source>
</evidence>
<name>A0AAV5R6H4_PICKL</name>
<keyword evidence="7" id="KW-0804">Transcription</keyword>
<keyword evidence="6" id="KW-0805">Transcription regulation</keyword>
<comment type="function">
    <text evidence="1">Required for correct translation termination and probably involved in regulation of hypoxic gene expression.</text>
</comment>
<feature type="region of interest" description="Disordered" evidence="10">
    <location>
        <begin position="1"/>
        <end position="34"/>
    </location>
</feature>
<evidence type="ECO:0000256" key="10">
    <source>
        <dbReference type="SAM" id="MobiDB-lite"/>
    </source>
</evidence>
<protein>
    <recommendedName>
        <fullName evidence="4">Enhancer of translation termination 1</fullName>
    </recommendedName>
</protein>
<proteinExistence type="inferred from homology"/>
<dbReference type="Pfam" id="PF12753">
    <property type="entry name" value="Nro1"/>
    <property type="match status" value="1"/>
</dbReference>
<accession>A0AAV5R6H4</accession>
<comment type="similarity">
    <text evidence="3">Belongs to the ETT1 family.</text>
</comment>
<keyword evidence="8" id="KW-0539">Nucleus</keyword>
<dbReference type="Proteomes" id="UP001378960">
    <property type="component" value="Unassembled WGS sequence"/>
</dbReference>
<keyword evidence="12" id="KW-1185">Reference proteome</keyword>
<keyword evidence="9" id="KW-0175">Coiled coil</keyword>
<dbReference type="InterPro" id="IPR024318">
    <property type="entry name" value="Nro1/ETT1"/>
</dbReference>
<feature type="compositionally biased region" description="Basic residues" evidence="10">
    <location>
        <begin position="1"/>
        <end position="15"/>
    </location>
</feature>
<evidence type="ECO:0000256" key="1">
    <source>
        <dbReference type="ARBA" id="ARBA00003395"/>
    </source>
</evidence>
<keyword evidence="5" id="KW-0810">Translation regulation</keyword>
<evidence type="ECO:0000256" key="2">
    <source>
        <dbReference type="ARBA" id="ARBA00004123"/>
    </source>
</evidence>
<dbReference type="GO" id="GO:0005634">
    <property type="term" value="C:nucleus"/>
    <property type="evidence" value="ECO:0007669"/>
    <property type="project" value="UniProtKB-SubCell"/>
</dbReference>
<feature type="coiled-coil region" evidence="9">
    <location>
        <begin position="343"/>
        <end position="418"/>
    </location>
</feature>